<keyword evidence="3" id="KW-1185">Reference proteome</keyword>
<evidence type="ECO:0000313" key="2">
    <source>
        <dbReference type="EMBL" id="GET35841.1"/>
    </source>
</evidence>
<proteinExistence type="predicted"/>
<dbReference type="InterPro" id="IPR025595">
    <property type="entry name" value="PterinBD-DUF4346"/>
</dbReference>
<dbReference type="Pfam" id="PF21826">
    <property type="entry name" value="DUF6887"/>
    <property type="match status" value="1"/>
</dbReference>
<sequence length="206" mass="23529">MKPNFEKMSNAELRTYILSHRDDDEAIRVLFSRRNPPDSEATWYGPMTTPEGEPIEENIRIAEEAIRQRIELSDQKKQKKTAQINQIAEIDNQLSHRHIDLDPGGYFIIYLERDAGLICAKHFTNAINEQGLAVDPETGKVIPAKGKVQRTHETLYTGRTAKELCVKIFEETKPCPVTMLDHAAYLGREFVRAQMALISGEEYVQD</sequence>
<name>A0AAV3X3Q0_9CYAN</name>
<dbReference type="AlphaFoldDB" id="A0AAV3X3Q0"/>
<dbReference type="Proteomes" id="UP001050975">
    <property type="component" value="Unassembled WGS sequence"/>
</dbReference>
<reference evidence="2" key="1">
    <citation type="submission" date="2019-10" db="EMBL/GenBank/DDBJ databases">
        <title>Draft genome sequece of Microseira wollei NIES-4236.</title>
        <authorList>
            <person name="Yamaguchi H."/>
            <person name="Suzuki S."/>
            <person name="Kawachi M."/>
        </authorList>
    </citation>
    <scope>NUCLEOTIDE SEQUENCE</scope>
    <source>
        <strain evidence="2">NIES-4236</strain>
    </source>
</reference>
<dbReference type="Pfam" id="PF14251">
    <property type="entry name" value="PterinBD-DUF4346"/>
    <property type="match status" value="1"/>
</dbReference>
<comment type="caution">
    <text evidence="2">The sequence shown here is derived from an EMBL/GenBank/DDBJ whole genome shotgun (WGS) entry which is preliminary data.</text>
</comment>
<evidence type="ECO:0000313" key="3">
    <source>
        <dbReference type="Proteomes" id="UP001050975"/>
    </source>
</evidence>
<accession>A0AAV3X3Q0</accession>
<feature type="domain" description="DUF4346" evidence="1">
    <location>
        <begin position="101"/>
        <end position="206"/>
    </location>
</feature>
<protein>
    <recommendedName>
        <fullName evidence="1">DUF4346 domain-containing protein</fullName>
    </recommendedName>
</protein>
<gene>
    <name evidence="2" type="ORF">MiSe_05870</name>
</gene>
<dbReference type="InterPro" id="IPR054053">
    <property type="entry name" value="DUF6887"/>
</dbReference>
<organism evidence="2 3">
    <name type="scientific">Microseira wollei NIES-4236</name>
    <dbReference type="NCBI Taxonomy" id="2530354"/>
    <lineage>
        <taxon>Bacteria</taxon>
        <taxon>Bacillati</taxon>
        <taxon>Cyanobacteriota</taxon>
        <taxon>Cyanophyceae</taxon>
        <taxon>Oscillatoriophycideae</taxon>
        <taxon>Aerosakkonematales</taxon>
        <taxon>Aerosakkonemataceae</taxon>
        <taxon>Microseira</taxon>
    </lineage>
</organism>
<evidence type="ECO:0000259" key="1">
    <source>
        <dbReference type="Pfam" id="PF14251"/>
    </source>
</evidence>
<dbReference type="EMBL" id="BLAY01000005">
    <property type="protein sequence ID" value="GET35841.1"/>
    <property type="molecule type" value="Genomic_DNA"/>
</dbReference>